<evidence type="ECO:0000256" key="1">
    <source>
        <dbReference type="ARBA" id="ARBA00022651"/>
    </source>
</evidence>
<keyword evidence="1" id="KW-0624">Polysaccharide degradation</keyword>
<dbReference type="SUPFAM" id="SSF75005">
    <property type="entry name" value="Arabinanase/levansucrase/invertase"/>
    <property type="match status" value="1"/>
</dbReference>
<dbReference type="PANTHER" id="PTHR43772:SF2">
    <property type="entry name" value="PUTATIVE (AFU_ORTHOLOGUE AFUA_2G04480)-RELATED"/>
    <property type="match status" value="1"/>
</dbReference>
<proteinExistence type="predicted"/>
<dbReference type="PANTHER" id="PTHR43772">
    <property type="entry name" value="ENDO-1,4-BETA-XYLANASE"/>
    <property type="match status" value="1"/>
</dbReference>
<gene>
    <name evidence="3" type="ORF">HNQ40_000115</name>
</gene>
<keyword evidence="2" id="KW-0119">Carbohydrate metabolism</keyword>
<protein>
    <submittedName>
        <fullName evidence="3">Putative GH43/DUF377 family glycosyl hydrolase</fullName>
    </submittedName>
</protein>
<keyword evidence="3" id="KW-0378">Hydrolase</keyword>
<dbReference type="Proteomes" id="UP000541810">
    <property type="component" value="Unassembled WGS sequence"/>
</dbReference>
<keyword evidence="4" id="KW-1185">Reference proteome</keyword>
<organism evidence="3 4">
    <name type="scientific">Algisphaera agarilytica</name>
    <dbReference type="NCBI Taxonomy" id="1385975"/>
    <lineage>
        <taxon>Bacteria</taxon>
        <taxon>Pseudomonadati</taxon>
        <taxon>Planctomycetota</taxon>
        <taxon>Phycisphaerae</taxon>
        <taxon>Phycisphaerales</taxon>
        <taxon>Phycisphaeraceae</taxon>
        <taxon>Algisphaera</taxon>
    </lineage>
</organism>
<accession>A0A7X0LJ14</accession>
<dbReference type="GO" id="GO:0045493">
    <property type="term" value="P:xylan catabolic process"/>
    <property type="evidence" value="ECO:0007669"/>
    <property type="project" value="UniProtKB-KW"/>
</dbReference>
<dbReference type="AlphaFoldDB" id="A0A7X0LJ14"/>
<dbReference type="RefSeq" id="WP_184675324.1">
    <property type="nucleotide sequence ID" value="NZ_JACHGY010000001.1"/>
</dbReference>
<name>A0A7X0LJ14_9BACT</name>
<comment type="caution">
    <text evidence="3">The sequence shown here is derived from an EMBL/GenBank/DDBJ whole genome shotgun (WGS) entry which is preliminary data.</text>
</comment>
<dbReference type="CDD" id="cd08994">
    <property type="entry name" value="GH43_62_32_68_117_130-like"/>
    <property type="match status" value="1"/>
</dbReference>
<reference evidence="3 4" key="1">
    <citation type="submission" date="2020-08" db="EMBL/GenBank/DDBJ databases">
        <title>Genomic Encyclopedia of Type Strains, Phase IV (KMG-IV): sequencing the most valuable type-strain genomes for metagenomic binning, comparative biology and taxonomic classification.</title>
        <authorList>
            <person name="Goeker M."/>
        </authorList>
    </citation>
    <scope>NUCLEOTIDE SEQUENCE [LARGE SCALE GENOMIC DNA]</scope>
    <source>
        <strain evidence="3 4">DSM 103725</strain>
    </source>
</reference>
<dbReference type="InterPro" id="IPR023296">
    <property type="entry name" value="Glyco_hydro_beta-prop_sf"/>
</dbReference>
<evidence type="ECO:0000313" key="3">
    <source>
        <dbReference type="EMBL" id="MBB6428309.1"/>
    </source>
</evidence>
<evidence type="ECO:0000313" key="4">
    <source>
        <dbReference type="Proteomes" id="UP000541810"/>
    </source>
</evidence>
<dbReference type="InterPro" id="IPR052176">
    <property type="entry name" value="Glycosyl_Hydrlase_43_Enz"/>
</dbReference>
<dbReference type="EMBL" id="JACHGY010000001">
    <property type="protein sequence ID" value="MBB6428309.1"/>
    <property type="molecule type" value="Genomic_DNA"/>
</dbReference>
<evidence type="ECO:0000256" key="2">
    <source>
        <dbReference type="ARBA" id="ARBA00023277"/>
    </source>
</evidence>
<sequence>MRDSMFVSQAHSSIGTGDFLKPVPNRARFQNEDYYIWGASVVRHENTFYMLYARWPRKMGHDAWVTHSELAYATADDQLGPYTHGDVVMPERGNPYWDGLCTHNPTVHAFEGRYYLYYMGTRGTSKPREYWNFRNNQSIGVAVADHPAGPWERFDQPIIDGRSEVENTVCCANPTVTRRPDGKYLMIYKAVRKDNTPPFYGPVVHFAAVAETPTGPFITRSGTVFDAQGVDFPAEDPFIWYQDQRYHAIVKDNNGSFTPHGLALVRFVSDDGFDWSLSDEPFITTPRVVWEDGRVQELLHLERPQIYFEGDRPAVLFCAADTEEGRHHSFNVHIPLG</sequence>
<dbReference type="Gene3D" id="2.115.10.20">
    <property type="entry name" value="Glycosyl hydrolase domain, family 43"/>
    <property type="match status" value="1"/>
</dbReference>
<dbReference type="GO" id="GO:0016787">
    <property type="term" value="F:hydrolase activity"/>
    <property type="evidence" value="ECO:0007669"/>
    <property type="project" value="UniProtKB-KW"/>
</dbReference>
<keyword evidence="1" id="KW-0858">Xylan degradation</keyword>